<dbReference type="PANTHER" id="PTHR13161:SF15">
    <property type="entry name" value="SPLICING FACTOR, SUPPRESSOR OF WHITE-APRICOT HOMOLOG"/>
    <property type="match status" value="1"/>
</dbReference>
<reference evidence="3 4" key="1">
    <citation type="submission" date="2022-01" db="EMBL/GenBank/DDBJ databases">
        <title>A high-quality chromosome-level genome assembly of rohu carp, Labeo rohita.</title>
        <authorList>
            <person name="Arick M.A. II"/>
            <person name="Hsu C.-Y."/>
            <person name="Magbanua Z."/>
            <person name="Pechanova O."/>
            <person name="Grover C."/>
            <person name="Miller E."/>
            <person name="Thrash A."/>
            <person name="Ezzel L."/>
            <person name="Alam S."/>
            <person name="Benzie J."/>
            <person name="Hamilton M."/>
            <person name="Karsi A."/>
            <person name="Lawrence M.L."/>
            <person name="Peterson D.G."/>
        </authorList>
    </citation>
    <scope>NUCLEOTIDE SEQUENCE [LARGE SCALE GENOMIC DNA]</scope>
    <source>
        <strain evidence="4">BAU-BD-2019</strain>
        <tissue evidence="3">Blood</tissue>
    </source>
</reference>
<feature type="region of interest" description="Disordered" evidence="1">
    <location>
        <begin position="38"/>
        <end position="100"/>
    </location>
</feature>
<evidence type="ECO:0000313" key="3">
    <source>
        <dbReference type="EMBL" id="KAI2651473.1"/>
    </source>
</evidence>
<dbReference type="EMBL" id="JACTAM010000021">
    <property type="protein sequence ID" value="KAI2651473.1"/>
    <property type="molecule type" value="Genomic_DNA"/>
</dbReference>
<dbReference type="InterPro" id="IPR035967">
    <property type="entry name" value="SWAP/Surp_sf"/>
</dbReference>
<feature type="compositionally biased region" description="Pro residues" evidence="1">
    <location>
        <begin position="38"/>
        <end position="50"/>
    </location>
</feature>
<evidence type="ECO:0000256" key="1">
    <source>
        <dbReference type="SAM" id="MobiDB-lite"/>
    </source>
</evidence>
<dbReference type="Proteomes" id="UP000830375">
    <property type="component" value="Unassembled WGS sequence"/>
</dbReference>
<protein>
    <recommendedName>
        <fullName evidence="2">SURP motif domain-containing protein</fullName>
    </recommendedName>
</protein>
<dbReference type="InterPro" id="IPR000061">
    <property type="entry name" value="Surp"/>
</dbReference>
<dbReference type="Pfam" id="PF01805">
    <property type="entry name" value="Surp"/>
    <property type="match status" value="1"/>
</dbReference>
<evidence type="ECO:0000259" key="2">
    <source>
        <dbReference type="PROSITE" id="PS50128"/>
    </source>
</evidence>
<comment type="caution">
    <text evidence="3">The sequence shown here is derived from an EMBL/GenBank/DDBJ whole genome shotgun (WGS) entry which is preliminary data.</text>
</comment>
<evidence type="ECO:0000313" key="4">
    <source>
        <dbReference type="Proteomes" id="UP000830375"/>
    </source>
</evidence>
<dbReference type="PANTHER" id="PTHR13161">
    <property type="entry name" value="SPLICING FACTOR SUPPRESSOR OF WHITE APRICOT"/>
    <property type="match status" value="1"/>
</dbReference>
<feature type="domain" description="SURP motif" evidence="2">
    <location>
        <begin position="123"/>
        <end position="163"/>
    </location>
</feature>
<gene>
    <name evidence="3" type="ORF">H4Q32_019577</name>
</gene>
<dbReference type="SUPFAM" id="SSF109905">
    <property type="entry name" value="Surp module (SWAP domain)"/>
    <property type="match status" value="1"/>
</dbReference>
<dbReference type="InterPro" id="IPR040397">
    <property type="entry name" value="SWAP"/>
</dbReference>
<proteinExistence type="predicted"/>
<feature type="compositionally biased region" description="Low complexity" evidence="1">
    <location>
        <begin position="51"/>
        <end position="100"/>
    </location>
</feature>
<keyword evidence="4" id="KW-1185">Reference proteome</keyword>
<dbReference type="PROSITE" id="PS50128">
    <property type="entry name" value="SURP"/>
    <property type="match status" value="1"/>
</dbReference>
<accession>A0ABQ8LLD0</accession>
<sequence>MYYGYCMLPDGTYCLAPPPPGIDASPYYTSMPTGMMPAPPASGPPPPPGTTPSLDPAAAIPSAPAAGPVTVSAPASAPLSHSAPAAPPTSSSRPPQTTVAPTVPAAAAPVAAIIPPPPDIQPVIDKLAEYVARNGVKFESSVRAKNDLRFDFLQSWHQYNSYYEFKKHYFMQKEGLSLQEEKYPYFKRKNRCNLACASCSYAALRMRRSDVTNVNVPLRNQTKTTEAFIQPPEQCEAVFIKDGNTLLGMFWIDPENHLHIAMIELGSARTIFNNTLIAFF</sequence>
<dbReference type="Gene3D" id="1.10.10.790">
    <property type="entry name" value="Surp module"/>
    <property type="match status" value="1"/>
</dbReference>
<name>A0ABQ8LLD0_LABRO</name>
<dbReference type="SMART" id="SM00648">
    <property type="entry name" value="SWAP"/>
    <property type="match status" value="1"/>
</dbReference>
<organism evidence="3 4">
    <name type="scientific">Labeo rohita</name>
    <name type="common">Indian major carp</name>
    <name type="synonym">Cyprinus rohita</name>
    <dbReference type="NCBI Taxonomy" id="84645"/>
    <lineage>
        <taxon>Eukaryota</taxon>
        <taxon>Metazoa</taxon>
        <taxon>Chordata</taxon>
        <taxon>Craniata</taxon>
        <taxon>Vertebrata</taxon>
        <taxon>Euteleostomi</taxon>
        <taxon>Actinopterygii</taxon>
        <taxon>Neopterygii</taxon>
        <taxon>Teleostei</taxon>
        <taxon>Ostariophysi</taxon>
        <taxon>Cypriniformes</taxon>
        <taxon>Cyprinidae</taxon>
        <taxon>Labeoninae</taxon>
        <taxon>Labeonini</taxon>
        <taxon>Labeo</taxon>
    </lineage>
</organism>